<dbReference type="Gene3D" id="2.60.120.1440">
    <property type="match status" value="1"/>
</dbReference>
<feature type="domain" description="FecR N-terminal" evidence="3">
    <location>
        <begin position="27"/>
        <end position="67"/>
    </location>
</feature>
<dbReference type="Pfam" id="PF16344">
    <property type="entry name" value="FecR_C"/>
    <property type="match status" value="1"/>
</dbReference>
<feature type="domain" description="FecR protein" evidence="2">
    <location>
        <begin position="127"/>
        <end position="219"/>
    </location>
</feature>
<proteinExistence type="predicted"/>
<dbReference type="PANTHER" id="PTHR30273:SF2">
    <property type="entry name" value="PROTEIN FECR"/>
    <property type="match status" value="1"/>
</dbReference>
<dbReference type="Pfam" id="PF04773">
    <property type="entry name" value="FecR"/>
    <property type="match status" value="1"/>
</dbReference>
<feature type="transmembrane region" description="Helical" evidence="1">
    <location>
        <begin position="94"/>
        <end position="117"/>
    </location>
</feature>
<keyword evidence="1" id="KW-1133">Transmembrane helix</keyword>
<name>A0A2G4YSU1_9PROT</name>
<dbReference type="GO" id="GO:0016989">
    <property type="term" value="F:sigma factor antagonist activity"/>
    <property type="evidence" value="ECO:0007669"/>
    <property type="project" value="TreeGrafter"/>
</dbReference>
<dbReference type="RefSeq" id="WP_099472299.1">
    <property type="nucleotide sequence ID" value="NZ_CP041025.1"/>
</dbReference>
<keyword evidence="6" id="KW-1185">Reference proteome</keyword>
<dbReference type="FunCoup" id="A0A2G4YSU1">
    <property type="interactions" value="128"/>
</dbReference>
<dbReference type="InParanoid" id="A0A2G4YSU1"/>
<dbReference type="InterPro" id="IPR006860">
    <property type="entry name" value="FecR"/>
</dbReference>
<keyword evidence="1" id="KW-0472">Membrane</keyword>
<evidence type="ECO:0000256" key="1">
    <source>
        <dbReference type="SAM" id="Phobius"/>
    </source>
</evidence>
<dbReference type="EMBL" id="PDEM01000016">
    <property type="protein sequence ID" value="PHZ85409.1"/>
    <property type="molecule type" value="Genomic_DNA"/>
</dbReference>
<evidence type="ECO:0000259" key="2">
    <source>
        <dbReference type="Pfam" id="PF04773"/>
    </source>
</evidence>
<dbReference type="PIRSF" id="PIRSF018266">
    <property type="entry name" value="FecR"/>
    <property type="match status" value="1"/>
</dbReference>
<organism evidence="5 6">
    <name type="scientific">Paremcibacter congregatus</name>
    <dbReference type="NCBI Taxonomy" id="2043170"/>
    <lineage>
        <taxon>Bacteria</taxon>
        <taxon>Pseudomonadati</taxon>
        <taxon>Pseudomonadota</taxon>
        <taxon>Alphaproteobacteria</taxon>
        <taxon>Emcibacterales</taxon>
        <taxon>Emcibacteraceae</taxon>
        <taxon>Paremcibacter</taxon>
    </lineage>
</organism>
<dbReference type="InterPro" id="IPR012373">
    <property type="entry name" value="Ferrdict_sens_TM"/>
</dbReference>
<evidence type="ECO:0008006" key="7">
    <source>
        <dbReference type="Google" id="ProtNLM"/>
    </source>
</evidence>
<dbReference type="Gene3D" id="3.55.50.30">
    <property type="match status" value="1"/>
</dbReference>
<evidence type="ECO:0000313" key="6">
    <source>
        <dbReference type="Proteomes" id="UP000229730"/>
    </source>
</evidence>
<comment type="caution">
    <text evidence="5">The sequence shown here is derived from an EMBL/GenBank/DDBJ whole genome shotgun (WGS) entry which is preliminary data.</text>
</comment>
<dbReference type="Proteomes" id="UP000229730">
    <property type="component" value="Unassembled WGS sequence"/>
</dbReference>
<dbReference type="InterPro" id="IPR032508">
    <property type="entry name" value="FecR_C"/>
</dbReference>
<dbReference type="OrthoDB" id="9798846at2"/>
<dbReference type="AlphaFoldDB" id="A0A2G4YSU1"/>
<gene>
    <name evidence="5" type="ORF">CRD36_08435</name>
</gene>
<keyword evidence="1" id="KW-0812">Transmembrane</keyword>
<dbReference type="Pfam" id="PF16220">
    <property type="entry name" value="DUF4880"/>
    <property type="match status" value="1"/>
</dbReference>
<protein>
    <recommendedName>
        <fullName evidence="7">FecR protein domain-containing protein</fullName>
    </recommendedName>
</protein>
<feature type="domain" description="Protein FecR C-terminal" evidence="4">
    <location>
        <begin position="274"/>
        <end position="332"/>
    </location>
</feature>
<evidence type="ECO:0000259" key="3">
    <source>
        <dbReference type="Pfam" id="PF16220"/>
    </source>
</evidence>
<evidence type="ECO:0000313" key="5">
    <source>
        <dbReference type="EMBL" id="PHZ85409.1"/>
    </source>
</evidence>
<dbReference type="PANTHER" id="PTHR30273">
    <property type="entry name" value="PERIPLASMIC SIGNAL SENSOR AND SIGMA FACTOR ACTIVATOR FECR-RELATED"/>
    <property type="match status" value="1"/>
</dbReference>
<sequence>MTKFKNTNDKTMKNKDTLDHIDDIAQDASVWFFRLQDQEPSEKLFLEWQAWLAESDTNAAAFAEVEACWTALDEIRETSMTNQTQVNRTGHSRIWAYAGAMAASVALLVSAALFTIYGGGSDVPTATYQTALSDHKTVTLEDGSKITLGARSIVNVNYTEAQRQLTLVRGEAIFDVAKNKARPFIVQVGKGAVTAVGTKFNIHATERDVTVTVLEGTVEVTPLMQMASNTRARLPRVTVGETMSYAQDGTMTDVTPANVDAVTSWEQGLLVRVDTALSSVIADVNRYSSREIIIGDPELKDIKFTGTVLNNGVDDWLQGLSLAYPIKIVDTGHDAILLLKKDE</sequence>
<reference evidence="5 6" key="1">
    <citation type="submission" date="2017-10" db="EMBL/GenBank/DDBJ databases">
        <title>Frigbacter circumglobatus gen. nov. sp. nov., isolated from sediment cultured in situ.</title>
        <authorList>
            <person name="Zhao Z."/>
        </authorList>
    </citation>
    <scope>NUCLEOTIDE SEQUENCE [LARGE SCALE GENOMIC DNA]</scope>
    <source>
        <strain evidence="5 6">ZYL</strain>
    </source>
</reference>
<evidence type="ECO:0000259" key="4">
    <source>
        <dbReference type="Pfam" id="PF16344"/>
    </source>
</evidence>
<dbReference type="InterPro" id="IPR032623">
    <property type="entry name" value="FecR_N"/>
</dbReference>
<accession>A0A2G4YSU1</accession>